<dbReference type="AlphaFoldDB" id="A0A556PKR1"/>
<dbReference type="Gene3D" id="3.20.20.70">
    <property type="entry name" value="Aldolase class I"/>
    <property type="match status" value="1"/>
</dbReference>
<keyword evidence="6 10" id="KW-0028">Amino-acid biosynthesis</keyword>
<dbReference type="PANTHER" id="PTHR42894">
    <property type="entry name" value="N-(5'-PHOSPHORIBOSYL)ANTHRANILATE ISOMERASE"/>
    <property type="match status" value="1"/>
</dbReference>
<organism evidence="12 13">
    <name type="scientific">Allobacillus salarius</name>
    <dbReference type="NCBI Taxonomy" id="1955272"/>
    <lineage>
        <taxon>Bacteria</taxon>
        <taxon>Bacillati</taxon>
        <taxon>Bacillota</taxon>
        <taxon>Bacilli</taxon>
        <taxon>Bacillales</taxon>
        <taxon>Bacillaceae</taxon>
        <taxon>Allobacillus</taxon>
    </lineage>
</organism>
<dbReference type="GO" id="GO:0004640">
    <property type="term" value="F:phosphoribosylanthranilate isomerase activity"/>
    <property type="evidence" value="ECO:0007669"/>
    <property type="project" value="UniProtKB-UniRule"/>
</dbReference>
<keyword evidence="7 10" id="KW-0822">Tryptophan biosynthesis</keyword>
<protein>
    <recommendedName>
        <fullName evidence="5 10">N-(5'-phosphoribosyl)anthranilate isomerase</fullName>
        <shortName evidence="10">PRAI</shortName>
        <ecNumber evidence="4 10">5.3.1.24</ecNumber>
    </recommendedName>
</protein>
<evidence type="ECO:0000313" key="13">
    <source>
        <dbReference type="Proteomes" id="UP000316425"/>
    </source>
</evidence>
<dbReference type="CDD" id="cd00405">
    <property type="entry name" value="PRAI"/>
    <property type="match status" value="1"/>
</dbReference>
<proteinExistence type="inferred from homology"/>
<comment type="pathway">
    <text evidence="2 10">Amino-acid biosynthesis; L-tryptophan biosynthesis; L-tryptophan from chorismate: step 3/5.</text>
</comment>
<keyword evidence="8 10" id="KW-0057">Aromatic amino acid biosynthesis</keyword>
<dbReference type="GO" id="GO:0000162">
    <property type="term" value="P:L-tryptophan biosynthetic process"/>
    <property type="evidence" value="ECO:0007669"/>
    <property type="project" value="UniProtKB-UniRule"/>
</dbReference>
<comment type="caution">
    <text evidence="12">The sequence shown here is derived from an EMBL/GenBank/DDBJ whole genome shotgun (WGS) entry which is preliminary data.</text>
</comment>
<dbReference type="PANTHER" id="PTHR42894:SF1">
    <property type="entry name" value="N-(5'-PHOSPHORIBOSYL)ANTHRANILATE ISOMERASE"/>
    <property type="match status" value="1"/>
</dbReference>
<feature type="domain" description="N-(5'phosphoribosyl) anthranilate isomerase (PRAI)" evidence="11">
    <location>
        <begin position="3"/>
        <end position="195"/>
    </location>
</feature>
<accession>A0A556PKR1</accession>
<comment type="catalytic activity">
    <reaction evidence="1 10">
        <text>N-(5-phospho-beta-D-ribosyl)anthranilate = 1-(2-carboxyphenylamino)-1-deoxy-D-ribulose 5-phosphate</text>
        <dbReference type="Rhea" id="RHEA:21540"/>
        <dbReference type="ChEBI" id="CHEBI:18277"/>
        <dbReference type="ChEBI" id="CHEBI:58613"/>
        <dbReference type="EC" id="5.3.1.24"/>
    </reaction>
</comment>
<dbReference type="Pfam" id="PF00697">
    <property type="entry name" value="PRAI"/>
    <property type="match status" value="1"/>
</dbReference>
<keyword evidence="9 10" id="KW-0413">Isomerase</keyword>
<dbReference type="InterPro" id="IPR013785">
    <property type="entry name" value="Aldolase_TIM"/>
</dbReference>
<dbReference type="InterPro" id="IPR044643">
    <property type="entry name" value="TrpF_fam"/>
</dbReference>
<evidence type="ECO:0000256" key="8">
    <source>
        <dbReference type="ARBA" id="ARBA00023141"/>
    </source>
</evidence>
<keyword evidence="13" id="KW-1185">Reference proteome</keyword>
<dbReference type="OrthoDB" id="9786954at2"/>
<reference evidence="12 13" key="1">
    <citation type="submission" date="2019-07" db="EMBL/GenBank/DDBJ databases">
        <title>Allobacillus sp. nov. SKP isolated from shrimp paste of Euphausiacea.</title>
        <authorList>
            <person name="Kanchanasin P."/>
            <person name="Tanasupawat S."/>
            <person name="Shi W."/>
            <person name="Wu L."/>
            <person name="Ma J."/>
        </authorList>
    </citation>
    <scope>NUCLEOTIDE SEQUENCE [LARGE SCALE GENOMIC DNA]</scope>
    <source>
        <strain evidence="12 13">SKP4-8</strain>
    </source>
</reference>
<evidence type="ECO:0000259" key="11">
    <source>
        <dbReference type="Pfam" id="PF00697"/>
    </source>
</evidence>
<evidence type="ECO:0000256" key="1">
    <source>
        <dbReference type="ARBA" id="ARBA00001164"/>
    </source>
</evidence>
<dbReference type="NCBIfam" id="NF002298">
    <property type="entry name" value="PRK01222.1-4"/>
    <property type="match status" value="1"/>
</dbReference>
<dbReference type="InterPro" id="IPR011060">
    <property type="entry name" value="RibuloseP-bd_barrel"/>
</dbReference>
<evidence type="ECO:0000256" key="5">
    <source>
        <dbReference type="ARBA" id="ARBA00022272"/>
    </source>
</evidence>
<name>A0A556PKR1_9BACI</name>
<dbReference type="InterPro" id="IPR001240">
    <property type="entry name" value="PRAI_dom"/>
</dbReference>
<evidence type="ECO:0000256" key="6">
    <source>
        <dbReference type="ARBA" id="ARBA00022605"/>
    </source>
</evidence>
<gene>
    <name evidence="10" type="primary">trpF</name>
    <name evidence="12" type="ORF">FPQ13_08390</name>
</gene>
<dbReference type="Proteomes" id="UP000316425">
    <property type="component" value="Unassembled WGS sequence"/>
</dbReference>
<dbReference type="UniPathway" id="UPA00035">
    <property type="reaction ID" value="UER00042"/>
</dbReference>
<evidence type="ECO:0000256" key="4">
    <source>
        <dbReference type="ARBA" id="ARBA00012572"/>
    </source>
</evidence>
<evidence type="ECO:0000256" key="7">
    <source>
        <dbReference type="ARBA" id="ARBA00022822"/>
    </source>
</evidence>
<dbReference type="EC" id="5.3.1.24" evidence="4 10"/>
<dbReference type="RefSeq" id="WP_144088894.1">
    <property type="nucleotide sequence ID" value="NZ_VMHE01000013.1"/>
</dbReference>
<dbReference type="FunFam" id="3.20.20.70:FF:000075">
    <property type="entry name" value="Tryptophan biosynthesis protein TRP1"/>
    <property type="match status" value="1"/>
</dbReference>
<evidence type="ECO:0000313" key="12">
    <source>
        <dbReference type="EMBL" id="TSJ64959.1"/>
    </source>
</evidence>
<evidence type="ECO:0000256" key="10">
    <source>
        <dbReference type="HAMAP-Rule" id="MF_00135"/>
    </source>
</evidence>
<dbReference type="EMBL" id="VMHE01000013">
    <property type="protein sequence ID" value="TSJ64959.1"/>
    <property type="molecule type" value="Genomic_DNA"/>
</dbReference>
<evidence type="ECO:0000256" key="2">
    <source>
        <dbReference type="ARBA" id="ARBA00004664"/>
    </source>
</evidence>
<evidence type="ECO:0000256" key="3">
    <source>
        <dbReference type="ARBA" id="ARBA00007571"/>
    </source>
</evidence>
<dbReference type="HAMAP" id="MF_00135">
    <property type="entry name" value="PRAI"/>
    <property type="match status" value="1"/>
</dbReference>
<comment type="similarity">
    <text evidence="3 10">Belongs to the TrpF family.</text>
</comment>
<sequence>MNVKICGVQDKETALAVAASGADFIGFVFAESSRQVEPEVVKEITPALPGTIKKVGVFVNESPDEINRIAAYAGLDIIQLHGDETPTECEQIDYPVIKASSIREPHDLERLSMYNVAYSLVDHPGGKYRGGSGQSFDWQILNQRTSRHSQIILAGGLHPGNVQEAIKTAKPFGVDVSSGVETDGRKDVSKIQAFVMQAKTMNKEMKI</sequence>
<dbReference type="SUPFAM" id="SSF51366">
    <property type="entry name" value="Ribulose-phoshate binding barrel"/>
    <property type="match status" value="1"/>
</dbReference>
<evidence type="ECO:0000256" key="9">
    <source>
        <dbReference type="ARBA" id="ARBA00023235"/>
    </source>
</evidence>